<accession>A0A139IEN8</accession>
<reference evidence="2 3" key="1">
    <citation type="submission" date="2015-07" db="EMBL/GenBank/DDBJ databases">
        <title>Comparative genomics of the Sigatoka disease complex on banana suggests a link between parallel evolutionary changes in Pseudocercospora fijiensis and Pseudocercospora eumusae and increased virulence on the banana host.</title>
        <authorList>
            <person name="Chang T.-C."/>
            <person name="Salvucci A."/>
            <person name="Crous P.W."/>
            <person name="Stergiopoulos I."/>
        </authorList>
    </citation>
    <scope>NUCLEOTIDE SEQUENCE [LARGE SCALE GENOMIC DNA]</scope>
    <source>
        <strain evidence="2 3">CBS 116634</strain>
    </source>
</reference>
<comment type="caution">
    <text evidence="2">The sequence shown here is derived from an EMBL/GenBank/DDBJ whole genome shotgun (WGS) entry which is preliminary data.</text>
</comment>
<feature type="compositionally biased region" description="Polar residues" evidence="1">
    <location>
        <begin position="35"/>
        <end position="45"/>
    </location>
</feature>
<feature type="region of interest" description="Disordered" evidence="1">
    <location>
        <begin position="27"/>
        <end position="52"/>
    </location>
</feature>
<dbReference type="AlphaFoldDB" id="A0A139IEN8"/>
<name>A0A139IEN8_9PEZI</name>
<evidence type="ECO:0000256" key="1">
    <source>
        <dbReference type="SAM" id="MobiDB-lite"/>
    </source>
</evidence>
<dbReference type="EMBL" id="LFZO01000124">
    <property type="protein sequence ID" value="KXT13237.1"/>
    <property type="molecule type" value="Genomic_DNA"/>
</dbReference>
<evidence type="ECO:0000313" key="2">
    <source>
        <dbReference type="EMBL" id="KXT13237.1"/>
    </source>
</evidence>
<sequence>MLEESAYRGIRPCKKYSFTAQVMFGRPGVNREPNVPTNPSGTEQLPSEGKPLDPYKLRNITGYETFAPLRIQIATLKRKSIQALLFTSLEFTSKSGNAMTPCLRDLTEAMRGLLDILAIMAAVASASPIRHVERQQICNGNAALCDRRYSNVSLIGTQYDKWYSACARGMY</sequence>
<proteinExistence type="predicted"/>
<gene>
    <name evidence="2" type="ORF">AC579_1743</name>
</gene>
<organism evidence="2 3">
    <name type="scientific">Pseudocercospora musae</name>
    <dbReference type="NCBI Taxonomy" id="113226"/>
    <lineage>
        <taxon>Eukaryota</taxon>
        <taxon>Fungi</taxon>
        <taxon>Dikarya</taxon>
        <taxon>Ascomycota</taxon>
        <taxon>Pezizomycotina</taxon>
        <taxon>Dothideomycetes</taxon>
        <taxon>Dothideomycetidae</taxon>
        <taxon>Mycosphaerellales</taxon>
        <taxon>Mycosphaerellaceae</taxon>
        <taxon>Pseudocercospora</taxon>
    </lineage>
</organism>
<keyword evidence="3" id="KW-1185">Reference proteome</keyword>
<dbReference type="Proteomes" id="UP000073492">
    <property type="component" value="Unassembled WGS sequence"/>
</dbReference>
<evidence type="ECO:0000313" key="3">
    <source>
        <dbReference type="Proteomes" id="UP000073492"/>
    </source>
</evidence>
<protein>
    <submittedName>
        <fullName evidence="2">Uncharacterized protein</fullName>
    </submittedName>
</protein>